<gene>
    <name evidence="4" type="ORF">TCAL_16122</name>
</gene>
<evidence type="ECO:0000256" key="1">
    <source>
        <dbReference type="ARBA" id="ARBA00008645"/>
    </source>
</evidence>
<dbReference type="OMA" id="DKFFFCR"/>
<dbReference type="InterPro" id="IPR050266">
    <property type="entry name" value="AB_hydrolase_sf"/>
</dbReference>
<keyword evidence="5" id="KW-1185">Reference proteome</keyword>
<reference evidence="4 5" key="1">
    <citation type="journal article" date="2018" name="Nat. Ecol. Evol.">
        <title>Genomic signatures of mitonuclear coevolution across populations of Tigriopus californicus.</title>
        <authorList>
            <person name="Barreto F.S."/>
            <person name="Watson E.T."/>
            <person name="Lima T.G."/>
            <person name="Willett C.S."/>
            <person name="Edmands S."/>
            <person name="Li W."/>
            <person name="Burton R.S."/>
        </authorList>
    </citation>
    <scope>NUCLEOTIDE SEQUENCE [LARGE SCALE GENOMIC DNA]</scope>
    <source>
        <strain evidence="4 5">San Diego</strain>
    </source>
</reference>
<evidence type="ECO:0000313" key="5">
    <source>
        <dbReference type="Proteomes" id="UP000318571"/>
    </source>
</evidence>
<dbReference type="PANTHER" id="PTHR43798:SF14">
    <property type="entry name" value="SERINE HYDROLASE-LIKE PROTEIN DDB_G0286239"/>
    <property type="match status" value="1"/>
</dbReference>
<dbReference type="STRING" id="6832.A0A553PNA4"/>
<dbReference type="Pfam" id="PF00561">
    <property type="entry name" value="Abhydrolase_1"/>
    <property type="match status" value="1"/>
</dbReference>
<comment type="similarity">
    <text evidence="1">Belongs to the AB hydrolase superfamily.</text>
</comment>
<dbReference type="InterPro" id="IPR029058">
    <property type="entry name" value="AB_hydrolase_fold"/>
</dbReference>
<evidence type="ECO:0000313" key="4">
    <source>
        <dbReference type="EMBL" id="TRY79156.1"/>
    </source>
</evidence>
<dbReference type="PANTHER" id="PTHR43798">
    <property type="entry name" value="MONOACYLGLYCEROL LIPASE"/>
    <property type="match status" value="1"/>
</dbReference>
<dbReference type="InterPro" id="IPR000073">
    <property type="entry name" value="AB_hydrolase_1"/>
</dbReference>
<evidence type="ECO:0000259" key="3">
    <source>
        <dbReference type="Pfam" id="PF00561"/>
    </source>
</evidence>
<keyword evidence="2" id="KW-0378">Hydrolase</keyword>
<dbReference type="Proteomes" id="UP000318571">
    <property type="component" value="Chromosome 6"/>
</dbReference>
<dbReference type="GO" id="GO:0016020">
    <property type="term" value="C:membrane"/>
    <property type="evidence" value="ECO:0007669"/>
    <property type="project" value="TreeGrafter"/>
</dbReference>
<dbReference type="PRINTS" id="PR00111">
    <property type="entry name" value="ABHYDROLASE"/>
</dbReference>
<accession>A0A553PNA4</accession>
<proteinExistence type="inferred from homology"/>
<name>A0A553PNA4_TIGCA</name>
<dbReference type="EMBL" id="VCGU01000002">
    <property type="protein sequence ID" value="TRY79156.1"/>
    <property type="molecule type" value="Genomic_DNA"/>
</dbReference>
<sequence>MLKLTESIIMSRNICQIVSKQARTFTTFNSLRANHTTETFSSEEISIGVPWGKIAIKTWGQGSKPMIGLHGWLDNAATFDRLVDYLPLNEFKLYSVDFPGHGWSDPIPKGMNYSATDALIVIKRLQNEFGWSKFDILGHSFGAGMAGWFASVFPDCVERLIMIDMTAFGPQALKKQSRSTRKSVEQSLKIHETLSNPNLTPPTYEWADAVGRAHIANQLMHGTDSIFRESVEVLMKRGLREVEPGKFTWNSDLRLRIPSPVHLVIDQVEQMATNIDCPHLLIKASDSPLYMSEEIAERVLKIYKNNNPDFEYRTVQGGHHIHLNEPEKIGPLIRRFLEKEFVNKDSEDKENTPLR</sequence>
<dbReference type="GO" id="GO:0016787">
    <property type="term" value="F:hydrolase activity"/>
    <property type="evidence" value="ECO:0007669"/>
    <property type="project" value="UniProtKB-KW"/>
</dbReference>
<dbReference type="Gene3D" id="3.40.50.1820">
    <property type="entry name" value="alpha/beta hydrolase"/>
    <property type="match status" value="1"/>
</dbReference>
<dbReference type="OrthoDB" id="190201at2759"/>
<comment type="caution">
    <text evidence="4">The sequence shown here is derived from an EMBL/GenBank/DDBJ whole genome shotgun (WGS) entry which is preliminary data.</text>
</comment>
<dbReference type="AlphaFoldDB" id="A0A553PNA4"/>
<evidence type="ECO:0000256" key="2">
    <source>
        <dbReference type="ARBA" id="ARBA00022801"/>
    </source>
</evidence>
<dbReference type="SUPFAM" id="SSF53474">
    <property type="entry name" value="alpha/beta-Hydrolases"/>
    <property type="match status" value="1"/>
</dbReference>
<protein>
    <recommendedName>
        <fullName evidence="3">AB hydrolase-1 domain-containing protein</fullName>
    </recommendedName>
</protein>
<organism evidence="4 5">
    <name type="scientific">Tigriopus californicus</name>
    <name type="common">Marine copepod</name>
    <dbReference type="NCBI Taxonomy" id="6832"/>
    <lineage>
        <taxon>Eukaryota</taxon>
        <taxon>Metazoa</taxon>
        <taxon>Ecdysozoa</taxon>
        <taxon>Arthropoda</taxon>
        <taxon>Crustacea</taxon>
        <taxon>Multicrustacea</taxon>
        <taxon>Hexanauplia</taxon>
        <taxon>Copepoda</taxon>
        <taxon>Harpacticoida</taxon>
        <taxon>Harpacticidae</taxon>
        <taxon>Tigriopus</taxon>
    </lineage>
</organism>
<feature type="domain" description="AB hydrolase-1" evidence="3">
    <location>
        <begin position="65"/>
        <end position="167"/>
    </location>
</feature>